<dbReference type="RefSeq" id="WP_086112119.1">
    <property type="nucleotide sequence ID" value="NZ_CAWNHF010000189.1"/>
</dbReference>
<dbReference type="PANTHER" id="PTHR30386:SF19">
    <property type="entry name" value="MULTIDRUG EXPORT PROTEIN EMRA-RELATED"/>
    <property type="match status" value="1"/>
</dbReference>
<dbReference type="Proteomes" id="UP000194204">
    <property type="component" value="Unassembled WGS sequence"/>
</dbReference>
<evidence type="ECO:0000256" key="4">
    <source>
        <dbReference type="ARBA" id="ARBA00022475"/>
    </source>
</evidence>
<evidence type="ECO:0000256" key="1">
    <source>
        <dbReference type="ARBA" id="ARBA00004383"/>
    </source>
</evidence>
<evidence type="ECO:0000256" key="8">
    <source>
        <dbReference type="ARBA" id="ARBA00023136"/>
    </source>
</evidence>
<feature type="transmembrane region" description="Helical" evidence="9">
    <location>
        <begin position="24"/>
        <end position="45"/>
    </location>
</feature>
<accession>A0A1Y2SRY6</accession>
<dbReference type="STRING" id="40578.Xbed_01334"/>
<evidence type="ECO:0000256" key="2">
    <source>
        <dbReference type="ARBA" id="ARBA00009477"/>
    </source>
</evidence>
<evidence type="ECO:0000313" key="12">
    <source>
        <dbReference type="Proteomes" id="UP000194204"/>
    </source>
</evidence>
<evidence type="ECO:0000313" key="11">
    <source>
        <dbReference type="EMBL" id="OTA20530.1"/>
    </source>
</evidence>
<dbReference type="GO" id="GO:0015721">
    <property type="term" value="P:bile acid and bile salt transport"/>
    <property type="evidence" value="ECO:0007669"/>
    <property type="project" value="UniProtKB-ARBA"/>
</dbReference>
<dbReference type="GO" id="GO:0005886">
    <property type="term" value="C:plasma membrane"/>
    <property type="evidence" value="ECO:0007669"/>
    <property type="project" value="UniProtKB-SubCell"/>
</dbReference>
<organism evidence="11 12">
    <name type="scientific">Xenorhabdus beddingii</name>
    <dbReference type="NCBI Taxonomy" id="40578"/>
    <lineage>
        <taxon>Bacteria</taxon>
        <taxon>Pseudomonadati</taxon>
        <taxon>Pseudomonadota</taxon>
        <taxon>Gammaproteobacteria</taxon>
        <taxon>Enterobacterales</taxon>
        <taxon>Morganellaceae</taxon>
        <taxon>Xenorhabdus</taxon>
    </lineage>
</organism>
<proteinExistence type="inferred from homology"/>
<name>A0A1Y2SRY6_9GAMM</name>
<keyword evidence="4" id="KW-1003">Cell membrane</keyword>
<evidence type="ECO:0000256" key="9">
    <source>
        <dbReference type="SAM" id="Phobius"/>
    </source>
</evidence>
<keyword evidence="3" id="KW-0813">Transport</keyword>
<comment type="subcellular location">
    <subcellularLocation>
        <location evidence="1">Cell inner membrane</location>
        <topology evidence="1">Single-pass membrane protein</topology>
        <orientation evidence="1">Periplasmic side</orientation>
    </subcellularLocation>
</comment>
<keyword evidence="6 9" id="KW-0812">Transmembrane</keyword>
<dbReference type="GO" id="GO:0046677">
    <property type="term" value="P:response to antibiotic"/>
    <property type="evidence" value="ECO:0007669"/>
    <property type="project" value="UniProtKB-ARBA"/>
</dbReference>
<comment type="similarity">
    <text evidence="2">Belongs to the membrane fusion protein (MFP) (TC 8.A.1) family.</text>
</comment>
<keyword evidence="12" id="KW-1185">Reference proteome</keyword>
<keyword evidence="8 9" id="KW-0472">Membrane</keyword>
<dbReference type="OrthoDB" id="9811754at2"/>
<dbReference type="PANTHER" id="PTHR30386">
    <property type="entry name" value="MEMBRANE FUSION SUBUNIT OF EMRAB-TOLC MULTIDRUG EFFLUX PUMP"/>
    <property type="match status" value="1"/>
</dbReference>
<dbReference type="AlphaFoldDB" id="A0A1Y2SRY6"/>
<dbReference type="Gene3D" id="2.40.50.100">
    <property type="match status" value="1"/>
</dbReference>
<dbReference type="InterPro" id="IPR050739">
    <property type="entry name" value="MFP"/>
</dbReference>
<comment type="caution">
    <text evidence="11">The sequence shown here is derived from an EMBL/GenBank/DDBJ whole genome shotgun (WGS) entry which is preliminary data.</text>
</comment>
<evidence type="ECO:0000256" key="3">
    <source>
        <dbReference type="ARBA" id="ARBA00022448"/>
    </source>
</evidence>
<dbReference type="SUPFAM" id="SSF111369">
    <property type="entry name" value="HlyD-like secretion proteins"/>
    <property type="match status" value="2"/>
</dbReference>
<protein>
    <submittedName>
        <fullName evidence="11">Multidrug efflux system</fullName>
    </submittedName>
</protein>
<sequence>MENSQTEKMPEKPHGKNNKKKRKIILSVVVLLFLFVGFAYLFYWYTVLRFYQATDNAYVVGNQIQVMSQTHGSVQNIYVDNTDFVQQGDLLLTLDSADAENAFEKSQHALAQAVRETQEIILSNPKLLANVELKQLTLDKLKSNLARREKLGKANVITAEELDHSRKAVEIAKADLKVAMQQYKINQALVMGTPLNKLPKIEKEASHLREAWLSLQRTKIYAPVSGYVSRRSVQVGAQINQSTPLMIIVPADQIWVEANFKEVQFTDMRLGQSVKLISDFYGDSVTYQGRITGMDMGTGSAFSILPAQNATGNWIKVVQRLPVRIELDPKQIALNPLRIGLSMHATVDTRETTGSTLANKNPQRIIYQTDVLSFDHHEIDEIIAQIIKSNASHEN</sequence>
<dbReference type="EMBL" id="MUBK01000008">
    <property type="protein sequence ID" value="OTA20530.1"/>
    <property type="molecule type" value="Genomic_DNA"/>
</dbReference>
<reference evidence="11 12" key="1">
    <citation type="submission" date="2017-01" db="EMBL/GenBank/DDBJ databases">
        <title>Deconstructing symbiosis and pathogenesis requirements using a combined genomic-metabolomic approach.</title>
        <authorList>
            <person name="Tobias N.J."/>
            <person name="Wolff H."/>
            <person name="Djahanschiri B."/>
            <person name="Ebersberger I."/>
            <person name="Bode H.B."/>
        </authorList>
    </citation>
    <scope>NUCLEOTIDE SEQUENCE [LARGE SCALE GENOMIC DNA]</scope>
    <source>
        <strain evidence="11 12">DSM 4764</strain>
    </source>
</reference>
<gene>
    <name evidence="11" type="ORF">Xbed_01334</name>
</gene>
<evidence type="ECO:0000259" key="10">
    <source>
        <dbReference type="Pfam" id="PF25885"/>
    </source>
</evidence>
<feature type="domain" description="Multidrug export protein EmrA/FarA alpha-helical hairpin" evidence="10">
    <location>
        <begin position="98"/>
        <end position="218"/>
    </location>
</feature>
<dbReference type="FunFam" id="2.40.30.170:FF:000003">
    <property type="entry name" value="Multidrug resistance protein A"/>
    <property type="match status" value="1"/>
</dbReference>
<evidence type="ECO:0000256" key="5">
    <source>
        <dbReference type="ARBA" id="ARBA00022519"/>
    </source>
</evidence>
<keyword evidence="7 9" id="KW-1133">Transmembrane helix</keyword>
<evidence type="ECO:0000256" key="6">
    <source>
        <dbReference type="ARBA" id="ARBA00022692"/>
    </source>
</evidence>
<dbReference type="InterPro" id="IPR058633">
    <property type="entry name" value="EmrA/FarA_HH"/>
</dbReference>
<dbReference type="Gene3D" id="2.40.30.170">
    <property type="match status" value="1"/>
</dbReference>
<dbReference type="Gene3D" id="1.10.287.470">
    <property type="entry name" value="Helix hairpin bin"/>
    <property type="match status" value="1"/>
</dbReference>
<dbReference type="Pfam" id="PF25885">
    <property type="entry name" value="HH_EMRA"/>
    <property type="match status" value="1"/>
</dbReference>
<dbReference type="NCBIfam" id="NF011715">
    <property type="entry name" value="PRK15136.1"/>
    <property type="match status" value="1"/>
</dbReference>
<evidence type="ECO:0000256" key="7">
    <source>
        <dbReference type="ARBA" id="ARBA00022989"/>
    </source>
</evidence>
<keyword evidence="5" id="KW-0997">Cell inner membrane</keyword>
<dbReference type="GO" id="GO:1990961">
    <property type="term" value="P:xenobiotic detoxification by transmembrane export across the plasma membrane"/>
    <property type="evidence" value="ECO:0007669"/>
    <property type="project" value="UniProtKB-ARBA"/>
</dbReference>